<dbReference type="UniPathway" id="UPA00053">
    <property type="reaction ID" value="UER00088"/>
</dbReference>
<dbReference type="Pfam" id="PF01202">
    <property type="entry name" value="SKI"/>
    <property type="match status" value="1"/>
</dbReference>
<dbReference type="GO" id="GO:0004765">
    <property type="term" value="F:shikimate kinase activity"/>
    <property type="evidence" value="ECO:0007669"/>
    <property type="project" value="UniProtKB-UniRule"/>
</dbReference>
<keyword evidence="7" id="KW-0963">Cytoplasm</keyword>
<comment type="subunit">
    <text evidence="7">Monomer.</text>
</comment>
<dbReference type="RefSeq" id="WP_034837733.1">
    <property type="nucleotide sequence ID" value="NZ_JOKH01000003.1"/>
</dbReference>
<dbReference type="PRINTS" id="PR01100">
    <property type="entry name" value="SHIKIMTKNASE"/>
</dbReference>
<feature type="binding site" evidence="7">
    <location>
        <position position="79"/>
    </location>
    <ligand>
        <name>substrate</name>
    </ligand>
</feature>
<comment type="similarity">
    <text evidence="7">Belongs to the shikimate kinase family.</text>
</comment>
<dbReference type="STRING" id="1137799.GZ78_16900"/>
<evidence type="ECO:0000313" key="9">
    <source>
        <dbReference type="Proteomes" id="UP000028073"/>
    </source>
</evidence>
<gene>
    <name evidence="7" type="primary">aroK</name>
    <name evidence="8" type="ORF">GZ78_16900</name>
</gene>
<dbReference type="GO" id="GO:0008652">
    <property type="term" value="P:amino acid biosynthetic process"/>
    <property type="evidence" value="ECO:0007669"/>
    <property type="project" value="UniProtKB-KW"/>
</dbReference>
<reference evidence="8 9" key="1">
    <citation type="submission" date="2014-06" db="EMBL/GenBank/DDBJ databases">
        <title>Whole Genome Sequences of Three Symbiotic Endozoicomonas Bacteria.</title>
        <authorList>
            <person name="Neave M.J."/>
            <person name="Apprill A."/>
            <person name="Voolstra C.R."/>
        </authorList>
    </citation>
    <scope>NUCLEOTIDE SEQUENCE [LARGE SCALE GENOMIC DNA]</scope>
    <source>
        <strain evidence="8 9">DSM 25634</strain>
    </source>
</reference>
<dbReference type="AlphaFoldDB" id="A0A081NG80"/>
<evidence type="ECO:0000256" key="3">
    <source>
        <dbReference type="ARBA" id="ARBA00022741"/>
    </source>
</evidence>
<organism evidence="8 9">
    <name type="scientific">Endozoicomonas numazuensis</name>
    <dbReference type="NCBI Taxonomy" id="1137799"/>
    <lineage>
        <taxon>Bacteria</taxon>
        <taxon>Pseudomonadati</taxon>
        <taxon>Pseudomonadota</taxon>
        <taxon>Gammaproteobacteria</taxon>
        <taxon>Oceanospirillales</taxon>
        <taxon>Endozoicomonadaceae</taxon>
        <taxon>Endozoicomonas</taxon>
    </lineage>
</organism>
<dbReference type="eggNOG" id="COG0703">
    <property type="taxonomic scope" value="Bacteria"/>
</dbReference>
<comment type="catalytic activity">
    <reaction evidence="7">
        <text>shikimate + ATP = 3-phosphoshikimate + ADP + H(+)</text>
        <dbReference type="Rhea" id="RHEA:13121"/>
        <dbReference type="ChEBI" id="CHEBI:15378"/>
        <dbReference type="ChEBI" id="CHEBI:30616"/>
        <dbReference type="ChEBI" id="CHEBI:36208"/>
        <dbReference type="ChEBI" id="CHEBI:145989"/>
        <dbReference type="ChEBI" id="CHEBI:456216"/>
        <dbReference type="EC" id="2.7.1.71"/>
    </reaction>
</comment>
<feature type="binding site" evidence="7">
    <location>
        <position position="58"/>
    </location>
    <ligand>
        <name>substrate</name>
    </ligand>
</feature>
<feature type="binding site" evidence="7">
    <location>
        <begin position="12"/>
        <end position="17"/>
    </location>
    <ligand>
        <name>ATP</name>
        <dbReference type="ChEBI" id="CHEBI:30616"/>
    </ligand>
</feature>
<dbReference type="EMBL" id="JOKH01000003">
    <property type="protein sequence ID" value="KEQ17453.1"/>
    <property type="molecule type" value="Genomic_DNA"/>
</dbReference>
<keyword evidence="1 7" id="KW-0028">Amino-acid biosynthesis</keyword>
<keyword evidence="5 7" id="KW-0067">ATP-binding</keyword>
<dbReference type="Gene3D" id="3.40.50.300">
    <property type="entry name" value="P-loop containing nucleotide triphosphate hydrolases"/>
    <property type="match status" value="1"/>
</dbReference>
<dbReference type="SUPFAM" id="SSF52540">
    <property type="entry name" value="P-loop containing nucleoside triphosphate hydrolases"/>
    <property type="match status" value="1"/>
</dbReference>
<keyword evidence="4 7" id="KW-0418">Kinase</keyword>
<dbReference type="GO" id="GO:0009423">
    <property type="term" value="P:chorismate biosynthetic process"/>
    <property type="evidence" value="ECO:0007669"/>
    <property type="project" value="UniProtKB-UniRule"/>
</dbReference>
<dbReference type="EC" id="2.7.1.71" evidence="7"/>
<keyword evidence="7" id="KW-0460">Magnesium</keyword>
<keyword evidence="6 7" id="KW-0057">Aromatic amino acid biosynthesis</keyword>
<dbReference type="InterPro" id="IPR027417">
    <property type="entry name" value="P-loop_NTPase"/>
</dbReference>
<dbReference type="CDD" id="cd00464">
    <property type="entry name" value="SK"/>
    <property type="match status" value="1"/>
</dbReference>
<dbReference type="OrthoDB" id="9800332at2"/>
<dbReference type="GO" id="GO:0009073">
    <property type="term" value="P:aromatic amino acid family biosynthetic process"/>
    <property type="evidence" value="ECO:0007669"/>
    <property type="project" value="UniProtKB-KW"/>
</dbReference>
<feature type="binding site" evidence="7">
    <location>
        <position position="134"/>
    </location>
    <ligand>
        <name>substrate</name>
    </ligand>
</feature>
<name>A0A081NG80_9GAMM</name>
<dbReference type="GO" id="GO:0000287">
    <property type="term" value="F:magnesium ion binding"/>
    <property type="evidence" value="ECO:0007669"/>
    <property type="project" value="UniProtKB-UniRule"/>
</dbReference>
<dbReference type="InterPro" id="IPR000623">
    <property type="entry name" value="Shikimate_kinase/TSH1"/>
</dbReference>
<feature type="binding site" evidence="7">
    <location>
        <position position="34"/>
    </location>
    <ligand>
        <name>substrate</name>
    </ligand>
</feature>
<evidence type="ECO:0000256" key="1">
    <source>
        <dbReference type="ARBA" id="ARBA00022605"/>
    </source>
</evidence>
<feature type="binding site" evidence="7">
    <location>
        <position position="16"/>
    </location>
    <ligand>
        <name>Mg(2+)</name>
        <dbReference type="ChEBI" id="CHEBI:18420"/>
    </ligand>
</feature>
<dbReference type="PANTHER" id="PTHR21087:SF16">
    <property type="entry name" value="SHIKIMATE KINASE 1, CHLOROPLASTIC"/>
    <property type="match status" value="1"/>
</dbReference>
<comment type="function">
    <text evidence="7">Catalyzes the specific phosphorylation of the 3-hydroxyl group of shikimic acid using ATP as a cosubstrate.</text>
</comment>
<comment type="pathway">
    <text evidence="7">Metabolic intermediate biosynthesis; chorismate biosynthesis; chorismate from D-erythrose 4-phosphate and phosphoenolpyruvate: step 5/7.</text>
</comment>
<dbReference type="InterPro" id="IPR031322">
    <property type="entry name" value="Shikimate/glucono_kinase"/>
</dbReference>
<evidence type="ECO:0000256" key="5">
    <source>
        <dbReference type="ARBA" id="ARBA00022840"/>
    </source>
</evidence>
<protein>
    <recommendedName>
        <fullName evidence="7">Shikimate kinase</fullName>
        <shortName evidence="7">SK</shortName>
        <ecNumber evidence="7">2.7.1.71</ecNumber>
    </recommendedName>
</protein>
<comment type="caution">
    <text evidence="8">The sequence shown here is derived from an EMBL/GenBank/DDBJ whole genome shotgun (WGS) entry which is preliminary data.</text>
</comment>
<evidence type="ECO:0000256" key="7">
    <source>
        <dbReference type="HAMAP-Rule" id="MF_00109"/>
    </source>
</evidence>
<accession>A0A081NG80</accession>
<comment type="subcellular location">
    <subcellularLocation>
        <location evidence="7">Cytoplasm</location>
    </subcellularLocation>
</comment>
<evidence type="ECO:0000313" key="8">
    <source>
        <dbReference type="EMBL" id="KEQ17453.1"/>
    </source>
</evidence>
<keyword evidence="3 7" id="KW-0547">Nucleotide-binding</keyword>
<evidence type="ECO:0000256" key="6">
    <source>
        <dbReference type="ARBA" id="ARBA00023141"/>
    </source>
</evidence>
<dbReference type="HAMAP" id="MF_00109">
    <property type="entry name" value="Shikimate_kinase"/>
    <property type="match status" value="1"/>
</dbReference>
<feature type="binding site" evidence="7">
    <location>
        <position position="117"/>
    </location>
    <ligand>
        <name>ATP</name>
        <dbReference type="ChEBI" id="CHEBI:30616"/>
    </ligand>
</feature>
<sequence length="168" mass="18950">MKTNITLIGMPGAGKSTIGIILAKDLAYGFLDTDVLIQISQQKTLQDIVNESGYMVLRDIEEAELLKVNLKRHIIATGGSAVYSDAAMKHLAKESVIVFLDLDLEQIRKRIHNFDTRGIARSENQTIEDLFEERVTLYKKYADVTIDCRELDQDSLAFEIINKTKAFL</sequence>
<comment type="cofactor">
    <cofactor evidence="7">
        <name>Mg(2+)</name>
        <dbReference type="ChEBI" id="CHEBI:18420"/>
    </cofactor>
    <text evidence="7">Binds 1 Mg(2+) ion per subunit.</text>
</comment>
<proteinExistence type="inferred from homology"/>
<keyword evidence="2 7" id="KW-0808">Transferase</keyword>
<keyword evidence="9" id="KW-1185">Reference proteome</keyword>
<dbReference type="Proteomes" id="UP000028073">
    <property type="component" value="Unassembled WGS sequence"/>
</dbReference>
<evidence type="ECO:0000256" key="4">
    <source>
        <dbReference type="ARBA" id="ARBA00022777"/>
    </source>
</evidence>
<dbReference type="GO" id="GO:0005829">
    <property type="term" value="C:cytosol"/>
    <property type="evidence" value="ECO:0007669"/>
    <property type="project" value="TreeGrafter"/>
</dbReference>
<comment type="caution">
    <text evidence="7">Lacks conserved residue(s) required for the propagation of feature annotation.</text>
</comment>
<dbReference type="PANTHER" id="PTHR21087">
    <property type="entry name" value="SHIKIMATE KINASE"/>
    <property type="match status" value="1"/>
</dbReference>
<keyword evidence="7" id="KW-0479">Metal-binding</keyword>
<evidence type="ECO:0000256" key="2">
    <source>
        <dbReference type="ARBA" id="ARBA00022679"/>
    </source>
</evidence>
<dbReference type="GO" id="GO:0005524">
    <property type="term" value="F:ATP binding"/>
    <property type="evidence" value="ECO:0007669"/>
    <property type="project" value="UniProtKB-UniRule"/>
</dbReference>